<dbReference type="Pfam" id="PF04402">
    <property type="entry name" value="SIMPL"/>
    <property type="match status" value="1"/>
</dbReference>
<dbReference type="InterPro" id="IPR007497">
    <property type="entry name" value="SIMPL/DUF541"/>
</dbReference>
<protein>
    <submittedName>
        <fullName evidence="2">SIMPL domain-containing protein</fullName>
    </submittedName>
</protein>
<feature type="signal peptide" evidence="1">
    <location>
        <begin position="1"/>
        <end position="25"/>
    </location>
</feature>
<accession>A0ABS6IZ66</accession>
<feature type="chain" id="PRO_5045639546" evidence="1">
    <location>
        <begin position="26"/>
        <end position="240"/>
    </location>
</feature>
<dbReference type="RefSeq" id="WP_161760875.1">
    <property type="nucleotide sequence ID" value="NZ_JAAATX020000002.1"/>
</dbReference>
<dbReference type="Gene3D" id="3.30.110.170">
    <property type="entry name" value="Protein of unknown function (DUF541), domain 1"/>
    <property type="match status" value="1"/>
</dbReference>
<proteinExistence type="predicted"/>
<organism evidence="2 3">
    <name type="scientific">Paragemmobacter amnigenus</name>
    <dbReference type="NCBI Taxonomy" id="2852097"/>
    <lineage>
        <taxon>Bacteria</taxon>
        <taxon>Pseudomonadati</taxon>
        <taxon>Pseudomonadota</taxon>
        <taxon>Alphaproteobacteria</taxon>
        <taxon>Rhodobacterales</taxon>
        <taxon>Paracoccaceae</taxon>
        <taxon>Paragemmobacter</taxon>
    </lineage>
</organism>
<name>A0ABS6IZ66_9RHOB</name>
<comment type="caution">
    <text evidence="2">The sequence shown here is derived from an EMBL/GenBank/DDBJ whole genome shotgun (WGS) entry which is preliminary data.</text>
</comment>
<dbReference type="InterPro" id="IPR052022">
    <property type="entry name" value="26kDa_periplasmic_antigen"/>
</dbReference>
<keyword evidence="1" id="KW-0732">Signal</keyword>
<dbReference type="EMBL" id="JAAATX020000002">
    <property type="protein sequence ID" value="MBU9696806.1"/>
    <property type="molecule type" value="Genomic_DNA"/>
</dbReference>
<reference evidence="2 3" key="1">
    <citation type="submission" date="2021-06" db="EMBL/GenBank/DDBJ databases">
        <title>Rhodobacteraceae bacterium strain HSP-20.</title>
        <authorList>
            <person name="Chen W.-M."/>
        </authorList>
    </citation>
    <scope>NUCLEOTIDE SEQUENCE [LARGE SCALE GENOMIC DNA]</scope>
    <source>
        <strain evidence="2 3">HSP-20</strain>
    </source>
</reference>
<gene>
    <name evidence="2" type="ORF">GU927_002990</name>
</gene>
<dbReference type="Proteomes" id="UP000731907">
    <property type="component" value="Unassembled WGS sequence"/>
</dbReference>
<evidence type="ECO:0000256" key="1">
    <source>
        <dbReference type="SAM" id="SignalP"/>
    </source>
</evidence>
<dbReference type="Gene3D" id="3.30.70.2970">
    <property type="entry name" value="Protein of unknown function (DUF541), domain 2"/>
    <property type="match status" value="1"/>
</dbReference>
<evidence type="ECO:0000313" key="2">
    <source>
        <dbReference type="EMBL" id="MBU9696806.1"/>
    </source>
</evidence>
<evidence type="ECO:0000313" key="3">
    <source>
        <dbReference type="Proteomes" id="UP000731907"/>
    </source>
</evidence>
<keyword evidence="3" id="KW-1185">Reference proteome</keyword>
<sequence length="240" mass="23548">MRILSGLLVASALTGVAASGLPALAAETAAPPATITVTGEGEVLAAPDLATVSLGVTAQGETAAEAMSGASAALAAVIGRLKGAGVEAKDIQTSNLSLNPNWVAPADGSSAAVIDGYVASNMVTVRVRALEGLGGVLDAVVADGANTLNGISFGLADPDPLMDEARKEAVAEAKARAELLVGAAGASLGRILSISESGGMAPPMPMYRMEAAMASDAAVPVEAGEVGMVAAVTITWEIAQ</sequence>
<dbReference type="PANTHER" id="PTHR34387:SF1">
    <property type="entry name" value="PERIPLASMIC IMMUNOGENIC PROTEIN"/>
    <property type="match status" value="1"/>
</dbReference>
<dbReference type="PANTHER" id="PTHR34387">
    <property type="entry name" value="SLR1258 PROTEIN"/>
    <property type="match status" value="1"/>
</dbReference>